<proteinExistence type="predicted"/>
<dbReference type="Proteomes" id="UP000765509">
    <property type="component" value="Unassembled WGS sequence"/>
</dbReference>
<protein>
    <submittedName>
        <fullName evidence="1">Uncharacterized protein</fullName>
    </submittedName>
</protein>
<reference evidence="1" key="1">
    <citation type="submission" date="2021-03" db="EMBL/GenBank/DDBJ databases">
        <title>Draft genome sequence of rust myrtle Austropuccinia psidii MF-1, a brazilian biotype.</title>
        <authorList>
            <person name="Quecine M.C."/>
            <person name="Pachon D.M.R."/>
            <person name="Bonatelli M.L."/>
            <person name="Correr F.H."/>
            <person name="Franceschini L.M."/>
            <person name="Leite T.F."/>
            <person name="Margarido G.R.A."/>
            <person name="Almeida C.A."/>
            <person name="Ferrarezi J.A."/>
            <person name="Labate C.A."/>
        </authorList>
    </citation>
    <scope>NUCLEOTIDE SEQUENCE</scope>
    <source>
        <strain evidence="1">MF-1</strain>
    </source>
</reference>
<comment type="caution">
    <text evidence="1">The sequence shown here is derived from an EMBL/GenBank/DDBJ whole genome shotgun (WGS) entry which is preliminary data.</text>
</comment>
<evidence type="ECO:0000313" key="1">
    <source>
        <dbReference type="EMBL" id="MBW0498504.1"/>
    </source>
</evidence>
<sequence>MSGLPEKIPLSILDSSESTSLCMTHHTKYMIEIPTFPSFELDLLVIDTTKGEDNILGFNFLNHFNTSIYCRKGLTNLNSDNMDYYDPYKSFINDPPSSKSCASLVGDSKTPSFLSSVHIPSLNSHQ</sequence>
<dbReference type="EMBL" id="AVOT02014753">
    <property type="protein sequence ID" value="MBW0498504.1"/>
    <property type="molecule type" value="Genomic_DNA"/>
</dbReference>
<evidence type="ECO:0000313" key="2">
    <source>
        <dbReference type="Proteomes" id="UP000765509"/>
    </source>
</evidence>
<dbReference type="AlphaFoldDB" id="A0A9Q3HDC7"/>
<keyword evidence="2" id="KW-1185">Reference proteome</keyword>
<gene>
    <name evidence="1" type="ORF">O181_038219</name>
</gene>
<organism evidence="1 2">
    <name type="scientific">Austropuccinia psidii MF-1</name>
    <dbReference type="NCBI Taxonomy" id="1389203"/>
    <lineage>
        <taxon>Eukaryota</taxon>
        <taxon>Fungi</taxon>
        <taxon>Dikarya</taxon>
        <taxon>Basidiomycota</taxon>
        <taxon>Pucciniomycotina</taxon>
        <taxon>Pucciniomycetes</taxon>
        <taxon>Pucciniales</taxon>
        <taxon>Sphaerophragmiaceae</taxon>
        <taxon>Austropuccinia</taxon>
    </lineage>
</organism>
<accession>A0A9Q3HDC7</accession>
<name>A0A9Q3HDC7_9BASI</name>